<sequence>MNIFNLLPSNWWQPIVSKSAETLTVNKNSNFIGWVPPVAKVVTESGTAAYIAFTTEQVRDMAEKEAMQAFEVSRIQVCERPLEGDTGLLEHLTKIGYAFVNDTYRIVPRVNHKFLVFTLNNPFPLVTGTGVTIHRRIIAERMDTGFLMGLLDDNDSRLKDVDGYEEGVPISKPITLQDVARAMISHEVCFPDYHTRIFNCWFFCVGMLHLLTTLDIRGYLPVVKVTKRGFWKRYAGPILPPAVKLVFECVFAISLDSSDDPLSTNLGPLYDLLPQAHPNDPRDQILRRILAFELCFEKLAYYYTHHQFPNPGEVFLDSEQALLDDS</sequence>
<dbReference type="HOGENOM" id="CLU_852754_0_0_1"/>
<dbReference type="EMBL" id="KL197728">
    <property type="protein sequence ID" value="KDQ54586.1"/>
    <property type="molecule type" value="Genomic_DNA"/>
</dbReference>
<reference evidence="2" key="1">
    <citation type="journal article" date="2014" name="Proc. Natl. Acad. Sci. U.S.A.">
        <title>Extensive sampling of basidiomycete genomes demonstrates inadequacy of the white-rot/brown-rot paradigm for wood decay fungi.</title>
        <authorList>
            <person name="Riley R."/>
            <person name="Salamov A.A."/>
            <person name="Brown D.W."/>
            <person name="Nagy L.G."/>
            <person name="Floudas D."/>
            <person name="Held B.W."/>
            <person name="Levasseur A."/>
            <person name="Lombard V."/>
            <person name="Morin E."/>
            <person name="Otillar R."/>
            <person name="Lindquist E.A."/>
            <person name="Sun H."/>
            <person name="LaButti K.M."/>
            <person name="Schmutz J."/>
            <person name="Jabbour D."/>
            <person name="Luo H."/>
            <person name="Baker S.E."/>
            <person name="Pisabarro A.G."/>
            <person name="Walton J.D."/>
            <person name="Blanchette R.A."/>
            <person name="Henrissat B."/>
            <person name="Martin F."/>
            <person name="Cullen D."/>
            <person name="Hibbett D.S."/>
            <person name="Grigoriev I.V."/>
        </authorList>
    </citation>
    <scope>NUCLEOTIDE SEQUENCE [LARGE SCALE GENOMIC DNA]</scope>
    <source>
        <strain evidence="2">MUCL 33604</strain>
    </source>
</reference>
<name>A0A067PW54_9AGAM</name>
<accession>A0A067PW54</accession>
<evidence type="ECO:0000313" key="1">
    <source>
        <dbReference type="EMBL" id="KDQ54586.1"/>
    </source>
</evidence>
<dbReference type="Proteomes" id="UP000027265">
    <property type="component" value="Unassembled WGS sequence"/>
</dbReference>
<protein>
    <submittedName>
        <fullName evidence="1">Uncharacterized protein</fullName>
    </submittedName>
</protein>
<keyword evidence="2" id="KW-1185">Reference proteome</keyword>
<organism evidence="1 2">
    <name type="scientific">Jaapia argillacea MUCL 33604</name>
    <dbReference type="NCBI Taxonomy" id="933084"/>
    <lineage>
        <taxon>Eukaryota</taxon>
        <taxon>Fungi</taxon>
        <taxon>Dikarya</taxon>
        <taxon>Basidiomycota</taxon>
        <taxon>Agaricomycotina</taxon>
        <taxon>Agaricomycetes</taxon>
        <taxon>Agaricomycetidae</taxon>
        <taxon>Jaapiales</taxon>
        <taxon>Jaapiaceae</taxon>
        <taxon>Jaapia</taxon>
    </lineage>
</organism>
<dbReference type="InParanoid" id="A0A067PW54"/>
<proteinExistence type="predicted"/>
<dbReference type="AlphaFoldDB" id="A0A067PW54"/>
<evidence type="ECO:0000313" key="2">
    <source>
        <dbReference type="Proteomes" id="UP000027265"/>
    </source>
</evidence>
<gene>
    <name evidence="1" type="ORF">JAAARDRAFT_38270</name>
</gene>